<dbReference type="AlphaFoldDB" id="A0A195DFN2"/>
<dbReference type="CDD" id="cd18987">
    <property type="entry name" value="LGIC_ECD_anion"/>
    <property type="match status" value="1"/>
</dbReference>
<dbReference type="Proteomes" id="UP000078492">
    <property type="component" value="Unassembled WGS sequence"/>
</dbReference>
<organism evidence="7 8">
    <name type="scientific">Trachymyrmex cornetzi</name>
    <dbReference type="NCBI Taxonomy" id="471704"/>
    <lineage>
        <taxon>Eukaryota</taxon>
        <taxon>Metazoa</taxon>
        <taxon>Ecdysozoa</taxon>
        <taxon>Arthropoda</taxon>
        <taxon>Hexapoda</taxon>
        <taxon>Insecta</taxon>
        <taxon>Pterygota</taxon>
        <taxon>Neoptera</taxon>
        <taxon>Endopterygota</taxon>
        <taxon>Hymenoptera</taxon>
        <taxon>Apocrita</taxon>
        <taxon>Aculeata</taxon>
        <taxon>Formicoidea</taxon>
        <taxon>Formicidae</taxon>
        <taxon>Myrmicinae</taxon>
        <taxon>Trachymyrmex</taxon>
    </lineage>
</organism>
<keyword evidence="7" id="KW-0675">Receptor</keyword>
<keyword evidence="8" id="KW-1185">Reference proteome</keyword>
<dbReference type="SUPFAM" id="SSF90112">
    <property type="entry name" value="Neurotransmitter-gated ion-channel transmembrane pore"/>
    <property type="match status" value="1"/>
</dbReference>
<reference evidence="7 8" key="1">
    <citation type="submission" date="2015-09" db="EMBL/GenBank/DDBJ databases">
        <title>Trachymyrmex cornetzi WGS genome.</title>
        <authorList>
            <person name="Nygaard S."/>
            <person name="Hu H."/>
            <person name="Boomsma J."/>
            <person name="Zhang G."/>
        </authorList>
    </citation>
    <scope>NUCLEOTIDE SEQUENCE [LARGE SCALE GENOMIC DNA]</scope>
    <source>
        <strain evidence="7">Tcor2-1</strain>
        <tissue evidence="7">Whole body</tissue>
    </source>
</reference>
<dbReference type="InterPro" id="IPR036734">
    <property type="entry name" value="Neur_chan_lig-bd_sf"/>
</dbReference>
<dbReference type="Gene3D" id="2.70.170.10">
    <property type="entry name" value="Neurotransmitter-gated ion-channel ligand-binding domain"/>
    <property type="match status" value="1"/>
</dbReference>
<feature type="non-terminal residue" evidence="7">
    <location>
        <position position="1"/>
    </location>
</feature>
<dbReference type="InterPro" id="IPR018000">
    <property type="entry name" value="Neurotransmitter_ion_chnl_CS"/>
</dbReference>
<protein>
    <submittedName>
        <fullName evidence="7">Glycine receptor subunit alpha-3</fullName>
    </submittedName>
</protein>
<proteinExistence type="predicted"/>
<keyword evidence="4 5" id="KW-0472">Membrane</keyword>
<dbReference type="EMBL" id="KQ980903">
    <property type="protein sequence ID" value="KYN11652.1"/>
    <property type="molecule type" value="Genomic_DNA"/>
</dbReference>
<dbReference type="GO" id="GO:0004888">
    <property type="term" value="F:transmembrane signaling receptor activity"/>
    <property type="evidence" value="ECO:0007669"/>
    <property type="project" value="InterPro"/>
</dbReference>
<evidence type="ECO:0000256" key="3">
    <source>
        <dbReference type="ARBA" id="ARBA00022989"/>
    </source>
</evidence>
<sequence>SGNCPSFSSSMTQTELLQELVNECRYDKIVRPPGVMNETDPIRIYTKAFIYRITSNMAKTLRFDVNLMMQFRYLDKRLKFTDIAPYLTQIYGGQNAHKLIWTPTVYIANERTSAIMGNGVKDLLISINSYGMVILNIRLETTLNCGLRLEKFPFDVQECPLVFESWTHNVNEMVLDWDEDPIVIADNLYLTEYKLMDTWVNSSGIFYTPSQYHYGHFVKIEEDKDPDYSVGSTTTIDSTPPPAKSFTRRPTLAKLHNFTTMTPQQIALWIDKRSRIVFPIAFVIFNILYWSFIWI</sequence>
<evidence type="ECO:0000256" key="4">
    <source>
        <dbReference type="ARBA" id="ARBA00023136"/>
    </source>
</evidence>
<evidence type="ECO:0000313" key="7">
    <source>
        <dbReference type="EMBL" id="KYN11652.1"/>
    </source>
</evidence>
<feature type="transmembrane region" description="Helical" evidence="5">
    <location>
        <begin position="276"/>
        <end position="294"/>
    </location>
</feature>
<evidence type="ECO:0000256" key="5">
    <source>
        <dbReference type="SAM" id="Phobius"/>
    </source>
</evidence>
<gene>
    <name evidence="7" type="ORF">ALC57_16241</name>
</gene>
<dbReference type="InterPro" id="IPR036719">
    <property type="entry name" value="Neuro-gated_channel_TM_sf"/>
</dbReference>
<dbReference type="InterPro" id="IPR006202">
    <property type="entry name" value="Neur_chan_lig-bd"/>
</dbReference>
<evidence type="ECO:0000256" key="1">
    <source>
        <dbReference type="ARBA" id="ARBA00004141"/>
    </source>
</evidence>
<name>A0A195DFN2_9HYME</name>
<dbReference type="GO" id="GO:0016020">
    <property type="term" value="C:membrane"/>
    <property type="evidence" value="ECO:0007669"/>
    <property type="project" value="UniProtKB-SubCell"/>
</dbReference>
<dbReference type="SUPFAM" id="SSF63712">
    <property type="entry name" value="Nicotinic receptor ligand binding domain-like"/>
    <property type="match status" value="1"/>
</dbReference>
<dbReference type="STRING" id="471704.A0A195DFN2"/>
<dbReference type="GO" id="GO:0005230">
    <property type="term" value="F:extracellular ligand-gated monoatomic ion channel activity"/>
    <property type="evidence" value="ECO:0007669"/>
    <property type="project" value="InterPro"/>
</dbReference>
<feature type="domain" description="Neurotransmitter-gated ion-channel ligand-binding" evidence="6">
    <location>
        <begin position="14"/>
        <end position="203"/>
    </location>
</feature>
<keyword evidence="3 5" id="KW-1133">Transmembrane helix</keyword>
<evidence type="ECO:0000259" key="6">
    <source>
        <dbReference type="Pfam" id="PF02931"/>
    </source>
</evidence>
<evidence type="ECO:0000256" key="2">
    <source>
        <dbReference type="ARBA" id="ARBA00022692"/>
    </source>
</evidence>
<comment type="subcellular location">
    <subcellularLocation>
        <location evidence="1">Membrane</location>
        <topology evidence="1">Multi-pass membrane protein</topology>
    </subcellularLocation>
</comment>
<accession>A0A195DFN2</accession>
<dbReference type="Pfam" id="PF02931">
    <property type="entry name" value="Neur_chan_LBD"/>
    <property type="match status" value="1"/>
</dbReference>
<keyword evidence="2 5" id="KW-0812">Transmembrane</keyword>
<dbReference type="PROSITE" id="PS00236">
    <property type="entry name" value="NEUROTR_ION_CHANNEL"/>
    <property type="match status" value="1"/>
</dbReference>
<dbReference type="PANTHER" id="PTHR18945">
    <property type="entry name" value="NEUROTRANSMITTER GATED ION CHANNEL"/>
    <property type="match status" value="1"/>
</dbReference>
<dbReference type="InterPro" id="IPR006201">
    <property type="entry name" value="Neur_channel"/>
</dbReference>
<evidence type="ECO:0000313" key="8">
    <source>
        <dbReference type="Proteomes" id="UP000078492"/>
    </source>
</evidence>